<dbReference type="PROSITE" id="PS50234">
    <property type="entry name" value="VWFA"/>
    <property type="match status" value="1"/>
</dbReference>
<dbReference type="InterPro" id="IPR036465">
    <property type="entry name" value="vWFA_dom_sf"/>
</dbReference>
<organism evidence="1 2">
    <name type="scientific">Promethearchaeum syntrophicum</name>
    <dbReference type="NCBI Taxonomy" id="2594042"/>
    <lineage>
        <taxon>Archaea</taxon>
        <taxon>Promethearchaeati</taxon>
        <taxon>Promethearchaeota</taxon>
        <taxon>Promethearchaeia</taxon>
        <taxon>Promethearchaeales</taxon>
        <taxon>Promethearchaeaceae</taxon>
        <taxon>Promethearchaeum</taxon>
    </lineage>
</organism>
<proteinExistence type="predicted"/>
<dbReference type="PANTHER" id="PTHR41248:SF1">
    <property type="entry name" value="NORD PROTEIN"/>
    <property type="match status" value="1"/>
</dbReference>
<name>A0A5B9DET5_9ARCH</name>
<dbReference type="SMART" id="SM00327">
    <property type="entry name" value="VWA"/>
    <property type="match status" value="1"/>
</dbReference>
<reference evidence="1 2" key="1">
    <citation type="journal article" date="2020" name="Nature">
        <title>Isolation of an archaeon at the prokaryote-eukaryote interface.</title>
        <authorList>
            <person name="Imachi H."/>
            <person name="Nobu M.K."/>
            <person name="Nakahara N."/>
            <person name="Morono Y."/>
            <person name="Ogawara M."/>
            <person name="Takaki Y."/>
            <person name="Takano Y."/>
            <person name="Uematsu K."/>
            <person name="Ikuta T."/>
            <person name="Ito M."/>
            <person name="Matsui Y."/>
            <person name="Miyazaki M."/>
            <person name="Murata K."/>
            <person name="Saito Y."/>
            <person name="Sakai S."/>
            <person name="Song C."/>
            <person name="Tasumi E."/>
            <person name="Yamanaka Y."/>
            <person name="Yamaguchi T."/>
            <person name="Kamagata Y."/>
            <person name="Tamaki H."/>
            <person name="Takai K."/>
        </authorList>
    </citation>
    <scope>NUCLEOTIDE SEQUENCE [LARGE SCALE GENOMIC DNA]</scope>
    <source>
        <strain evidence="1 2">MK-D1</strain>
    </source>
</reference>
<keyword evidence="2" id="KW-1185">Reference proteome</keyword>
<dbReference type="Pfam" id="PF00092">
    <property type="entry name" value="VWA"/>
    <property type="match status" value="1"/>
</dbReference>
<dbReference type="Proteomes" id="UP000321408">
    <property type="component" value="Chromosome"/>
</dbReference>
<dbReference type="PANTHER" id="PTHR41248">
    <property type="entry name" value="NORD PROTEIN"/>
    <property type="match status" value="1"/>
</dbReference>
<sequence>MKSTPLFLKNKLNTIKLSDQRILKNIAQRVSDSPQCVVKNGIPRTDGVNIFLPFSDKSLTFEDLEGLAAHEGSHIRFKSINDPQIPKELFPKNPRFAQIILNICEDARVELLLKETFPGFWDEIDILNLRLLSQKIKKIAQFPIEKKFEPEAIELLINFLSFEGCQHSELLFDLLLSEGGKFKFESSQLGLFWREISNSLKFIRSHQTFAATLIATKRIIHSILKYFDSKDDFFPKLEDRKKKEETCSKKEASSKNEASSKEEGDKSQIKGFKESRLPKEKELEKASKKDELIKEIQTTISKKFKSQIKFSSSGIQSIRLNKKSQEILKKIRGSLKSKKLDSAVDFQEFIEDNSEELNISKEEILSILQEMKEKKSCKSKFREISPEIRNFDDIISIEFFRNEKAIQNLNNVRNPAEIYKKIVNTHSILIQKLKIKFSPIKKSTNMRRGQRRGYVCGRDLAQVKISRGQFKSPFKYHNFDKGAQLVLLVDESGSMNGMRIKIARESCIILAESLKNTRISYAIIGFGAKYSKNSICEKIYKDINEQLNPSKVGSISVASAFNENRDGTSFRTVVKNHFQSQSSTNSTPILIIISDGQPHHGGTSYLGPKAIEDTRKAIFSIQRMGVKLYAISIDSSQSSYLSKIYKPNQYVILKSLSDLSSKLMHLITEIANALSH</sequence>
<dbReference type="KEGG" id="psyt:DSAG12_03677"/>
<dbReference type="Gene3D" id="3.40.50.410">
    <property type="entry name" value="von Willebrand factor, type A domain"/>
    <property type="match status" value="1"/>
</dbReference>
<gene>
    <name evidence="1" type="ORF">DSAG12_03677</name>
</gene>
<protein>
    <submittedName>
        <fullName evidence="1">VWA domain-containing protein</fullName>
    </submittedName>
</protein>
<reference evidence="1 2" key="2">
    <citation type="journal article" date="2024" name="Int. J. Syst. Evol. Microbiol.">
        <title>Promethearchaeum syntrophicum gen. nov., sp. nov., an anaerobic, obligately syntrophic archaeon, the first isolate of the lineage 'Asgard' archaea, and proposal of the new archaeal phylum Promethearchaeota phyl. nov. and kingdom Promethearchaeati regn. nov.</title>
        <authorList>
            <person name="Imachi H."/>
            <person name="Nobu M.K."/>
            <person name="Kato S."/>
            <person name="Takaki Y."/>
            <person name="Miyazaki M."/>
            <person name="Miyata M."/>
            <person name="Ogawara M."/>
            <person name="Saito Y."/>
            <person name="Sakai S."/>
            <person name="Tahara Y.O."/>
            <person name="Takano Y."/>
            <person name="Tasumi E."/>
            <person name="Uematsu K."/>
            <person name="Yoshimura T."/>
            <person name="Itoh T."/>
            <person name="Ohkuma M."/>
            <person name="Takai K."/>
        </authorList>
    </citation>
    <scope>NUCLEOTIDE SEQUENCE [LARGE SCALE GENOMIC DNA]</scope>
    <source>
        <strain evidence="1 2">MK-D1</strain>
    </source>
</reference>
<dbReference type="SUPFAM" id="SSF53300">
    <property type="entry name" value="vWA-like"/>
    <property type="match status" value="1"/>
</dbReference>
<dbReference type="EMBL" id="CP042905">
    <property type="protein sequence ID" value="QEE17839.2"/>
    <property type="molecule type" value="Genomic_DNA"/>
</dbReference>
<dbReference type="InterPro" id="IPR051928">
    <property type="entry name" value="NorD/CobT"/>
</dbReference>
<evidence type="ECO:0000313" key="1">
    <source>
        <dbReference type="EMBL" id="QEE17839.2"/>
    </source>
</evidence>
<evidence type="ECO:0000313" key="2">
    <source>
        <dbReference type="Proteomes" id="UP000321408"/>
    </source>
</evidence>
<accession>A0A5B9DET5</accession>
<dbReference type="AlphaFoldDB" id="A0A5B9DET5"/>
<dbReference type="InterPro" id="IPR002035">
    <property type="entry name" value="VWF_A"/>
</dbReference>